<proteinExistence type="predicted"/>
<dbReference type="GO" id="GO:0046872">
    <property type="term" value="F:metal ion binding"/>
    <property type="evidence" value="ECO:0007669"/>
    <property type="project" value="UniProtKB-KW"/>
</dbReference>
<keyword evidence="2" id="KW-0378">Hydrolase</keyword>
<name>A0A7W7RX83_9ACTN</name>
<dbReference type="Gene3D" id="3.20.20.370">
    <property type="entry name" value="Glycoside hydrolase/deacetylase"/>
    <property type="match status" value="1"/>
</dbReference>
<evidence type="ECO:0000256" key="2">
    <source>
        <dbReference type="ARBA" id="ARBA00022801"/>
    </source>
</evidence>
<dbReference type="SUPFAM" id="SSF88713">
    <property type="entry name" value="Glycoside hydrolase/deacetylase"/>
    <property type="match status" value="1"/>
</dbReference>
<gene>
    <name evidence="4" type="ORF">FHR32_003391</name>
</gene>
<dbReference type="PANTHER" id="PTHR10587:SF133">
    <property type="entry name" value="CHITIN DEACETYLASE 1-RELATED"/>
    <property type="match status" value="1"/>
</dbReference>
<dbReference type="AlphaFoldDB" id="A0A7W7RX83"/>
<evidence type="ECO:0000313" key="5">
    <source>
        <dbReference type="Proteomes" id="UP000534286"/>
    </source>
</evidence>
<keyword evidence="5" id="KW-1185">Reference proteome</keyword>
<comment type="caution">
    <text evidence="4">The sequence shown here is derived from an EMBL/GenBank/DDBJ whole genome shotgun (WGS) entry which is preliminary data.</text>
</comment>
<dbReference type="Proteomes" id="UP000534286">
    <property type="component" value="Unassembled WGS sequence"/>
</dbReference>
<dbReference type="InterPro" id="IPR011330">
    <property type="entry name" value="Glyco_hydro/deAcase_b/a-brl"/>
</dbReference>
<dbReference type="PANTHER" id="PTHR10587">
    <property type="entry name" value="GLYCOSYL TRANSFERASE-RELATED"/>
    <property type="match status" value="1"/>
</dbReference>
<dbReference type="Pfam" id="PF01522">
    <property type="entry name" value="Polysacc_deac_1"/>
    <property type="match status" value="1"/>
</dbReference>
<dbReference type="RefSeq" id="WP_184755158.1">
    <property type="nucleotide sequence ID" value="NZ_JACHJU010000001.1"/>
</dbReference>
<reference evidence="4 5" key="1">
    <citation type="submission" date="2020-08" db="EMBL/GenBank/DDBJ databases">
        <title>Sequencing the genomes of 1000 actinobacteria strains.</title>
        <authorList>
            <person name="Klenk H.-P."/>
        </authorList>
    </citation>
    <scope>NUCLEOTIDE SEQUENCE [LARGE SCALE GENOMIC DNA]</scope>
    <source>
        <strain evidence="4 5">DSM 43023</strain>
    </source>
</reference>
<organism evidence="4 5">
    <name type="scientific">Streptosporangium album</name>
    <dbReference type="NCBI Taxonomy" id="47479"/>
    <lineage>
        <taxon>Bacteria</taxon>
        <taxon>Bacillati</taxon>
        <taxon>Actinomycetota</taxon>
        <taxon>Actinomycetes</taxon>
        <taxon>Streptosporangiales</taxon>
        <taxon>Streptosporangiaceae</taxon>
        <taxon>Streptosporangium</taxon>
    </lineage>
</organism>
<dbReference type="GO" id="GO:0005975">
    <property type="term" value="P:carbohydrate metabolic process"/>
    <property type="evidence" value="ECO:0007669"/>
    <property type="project" value="InterPro"/>
</dbReference>
<protein>
    <submittedName>
        <fullName evidence="4">Peptidoglycan/xylan/chitin deacetylase (PgdA/CDA1 family)</fullName>
    </submittedName>
</protein>
<dbReference type="InterPro" id="IPR050248">
    <property type="entry name" value="Polysacc_deacetylase_ArnD"/>
</dbReference>
<dbReference type="GO" id="GO:0016810">
    <property type="term" value="F:hydrolase activity, acting on carbon-nitrogen (but not peptide) bonds"/>
    <property type="evidence" value="ECO:0007669"/>
    <property type="project" value="InterPro"/>
</dbReference>
<accession>A0A7W7RX83</accession>
<dbReference type="CDD" id="cd10917">
    <property type="entry name" value="CE4_NodB_like_6s_7s"/>
    <property type="match status" value="1"/>
</dbReference>
<evidence type="ECO:0000313" key="4">
    <source>
        <dbReference type="EMBL" id="MBB4939086.1"/>
    </source>
</evidence>
<evidence type="ECO:0000259" key="3">
    <source>
        <dbReference type="PROSITE" id="PS51677"/>
    </source>
</evidence>
<sequence>MINYVDPSRVHGLSVQELDGDEHSARRVHAVYPSVADAPLLTEKLRRTVAAHLDRFDKASAADTSRPHSEFNVDWQLAAASDQVIGVRLRIGELLPTGWSEERTTVWYDRVNRRALDSDALLKNGAALAELSRLVKGRLGEWGSRVSPHAVGTDPKTFDSLSFNPRGELVVEFDDSQVTGGSLGRVAVAIPASEAGPLLSATGLRAQQAAAATPETPPAMGSTESLESLKAADTTKLPAQSSKAGSVDCAKAKCLALTYDDGPGPDTGRLLDILAQKGARATFFTVGTNAMAHPELLRRMRQEGHLVANHTWSHRDLTALPINKIADQLKRGQCTVTQAIWQVPTLMRPPYGASDAKVAAVARGLGLSVVRWNVDAEDLRTSDPGTIADRIVSSARPGAIVLMHDVHGATVDATPEILRRLQAKGYTLVTVPELYGSRGMQPGKTYDSAASDASTGTAGSITRALEKQAMP</sequence>
<evidence type="ECO:0000256" key="1">
    <source>
        <dbReference type="ARBA" id="ARBA00022723"/>
    </source>
</evidence>
<dbReference type="PROSITE" id="PS51677">
    <property type="entry name" value="NODB"/>
    <property type="match status" value="1"/>
</dbReference>
<dbReference type="EMBL" id="JACHJU010000001">
    <property type="protein sequence ID" value="MBB4939086.1"/>
    <property type="molecule type" value="Genomic_DNA"/>
</dbReference>
<dbReference type="InterPro" id="IPR002509">
    <property type="entry name" value="NODB_dom"/>
</dbReference>
<keyword evidence="1" id="KW-0479">Metal-binding</keyword>
<feature type="domain" description="NodB homology" evidence="3">
    <location>
        <begin position="253"/>
        <end position="429"/>
    </location>
</feature>
<dbReference type="GO" id="GO:0016020">
    <property type="term" value="C:membrane"/>
    <property type="evidence" value="ECO:0007669"/>
    <property type="project" value="TreeGrafter"/>
</dbReference>